<gene>
    <name evidence="5" type="ORF">OSTLU_15658</name>
</gene>
<name>A4RYE9_OSTLU</name>
<protein>
    <recommendedName>
        <fullName evidence="4">GST C-terminal domain-containing protein</fullName>
    </recommendedName>
</protein>
<dbReference type="HOGENOM" id="CLU_037263_1_0_1"/>
<organism evidence="5 6">
    <name type="scientific">Ostreococcus lucimarinus (strain CCE9901)</name>
    <dbReference type="NCBI Taxonomy" id="436017"/>
    <lineage>
        <taxon>Eukaryota</taxon>
        <taxon>Viridiplantae</taxon>
        <taxon>Chlorophyta</taxon>
        <taxon>Mamiellophyceae</taxon>
        <taxon>Mamiellales</taxon>
        <taxon>Bathycoccaceae</taxon>
        <taxon>Ostreococcus</taxon>
    </lineage>
</organism>
<proteinExistence type="predicted"/>
<dbReference type="KEGG" id="olu:OSTLU_15658"/>
<dbReference type="GO" id="GO:0005737">
    <property type="term" value="C:cytoplasm"/>
    <property type="evidence" value="ECO:0007669"/>
    <property type="project" value="TreeGrafter"/>
</dbReference>
<dbReference type="eggNOG" id="KOG2903">
    <property type="taxonomic scope" value="Eukaryota"/>
</dbReference>
<dbReference type="Gramene" id="ABO96665">
    <property type="protein sequence ID" value="ABO96665"/>
    <property type="gene ID" value="OSTLU_15658"/>
</dbReference>
<accession>A4RYE9</accession>
<dbReference type="InterPro" id="IPR004045">
    <property type="entry name" value="Glutathione_S-Trfase_N"/>
</dbReference>
<dbReference type="GO" id="GO:0004364">
    <property type="term" value="F:glutathione transferase activity"/>
    <property type="evidence" value="ECO:0007669"/>
    <property type="project" value="InterPro"/>
</dbReference>
<dbReference type="PANTHER" id="PTHR32419:SF6">
    <property type="entry name" value="GLUTATHIONE S-TRANSFERASE OMEGA-LIKE 1-RELATED"/>
    <property type="match status" value="1"/>
</dbReference>
<dbReference type="InterPro" id="IPR010987">
    <property type="entry name" value="Glutathione-S-Trfase_C-like"/>
</dbReference>
<dbReference type="PROSITE" id="PS50405">
    <property type="entry name" value="GST_CTER"/>
    <property type="match status" value="1"/>
</dbReference>
<dbReference type="Pfam" id="PF13410">
    <property type="entry name" value="GST_C_2"/>
    <property type="match status" value="1"/>
</dbReference>
<evidence type="ECO:0000313" key="6">
    <source>
        <dbReference type="Proteomes" id="UP000001568"/>
    </source>
</evidence>
<dbReference type="SFLD" id="SFLDG01148">
    <property type="entry name" value="Xi_(cytGST)"/>
    <property type="match status" value="1"/>
</dbReference>
<dbReference type="SUPFAM" id="SSF52833">
    <property type="entry name" value="Thioredoxin-like"/>
    <property type="match status" value="1"/>
</dbReference>
<dbReference type="CDD" id="cd03190">
    <property type="entry name" value="GST_C_Omega_like"/>
    <property type="match status" value="1"/>
</dbReference>
<dbReference type="InterPro" id="IPR036282">
    <property type="entry name" value="Glutathione-S-Trfase_C_sf"/>
</dbReference>
<evidence type="ECO:0000313" key="5">
    <source>
        <dbReference type="EMBL" id="ABO96665.1"/>
    </source>
</evidence>
<evidence type="ECO:0000256" key="3">
    <source>
        <dbReference type="PIRSR" id="PIRSR015753-3"/>
    </source>
</evidence>
<feature type="site" description="Lowers pKa of active site Cys" evidence="3">
    <location>
        <position position="266"/>
    </location>
</feature>
<dbReference type="Gene3D" id="1.20.1050.10">
    <property type="match status" value="1"/>
</dbReference>
<dbReference type="PIRSF" id="PIRSF015753">
    <property type="entry name" value="GST"/>
    <property type="match status" value="1"/>
</dbReference>
<dbReference type="RefSeq" id="XP_001418372.1">
    <property type="nucleotide sequence ID" value="XM_001418335.1"/>
</dbReference>
<dbReference type="SUPFAM" id="SSF47616">
    <property type="entry name" value="GST C-terminal domain-like"/>
    <property type="match status" value="1"/>
</dbReference>
<evidence type="ECO:0000256" key="1">
    <source>
        <dbReference type="PIRSR" id="PIRSR015753-1"/>
    </source>
</evidence>
<feature type="active site" description="Nucleophile" evidence="1">
    <location>
        <position position="47"/>
    </location>
</feature>
<dbReference type="OrthoDB" id="2309723at2759"/>
<dbReference type="InterPro" id="IPR040079">
    <property type="entry name" value="Glutathione_S-Trfase"/>
</dbReference>
<dbReference type="STRING" id="436017.A4RYE9"/>
<feature type="binding site" evidence="2">
    <location>
        <begin position="139"/>
        <end position="142"/>
    </location>
    <ligand>
        <name>glutathione</name>
        <dbReference type="ChEBI" id="CHEBI:57925"/>
    </ligand>
</feature>
<dbReference type="SFLD" id="SFLDG01206">
    <property type="entry name" value="Xi.1"/>
    <property type="match status" value="1"/>
</dbReference>
<feature type="binding site" evidence="2">
    <location>
        <begin position="157"/>
        <end position="158"/>
    </location>
    <ligand>
        <name>glutathione</name>
        <dbReference type="ChEBI" id="CHEBI:57925"/>
    </ligand>
</feature>
<keyword evidence="6" id="KW-1185">Reference proteome</keyword>
<dbReference type="GeneID" id="5002432"/>
<reference evidence="5 6" key="1">
    <citation type="journal article" date="2007" name="Proc. Natl. Acad. Sci. U.S.A.">
        <title>The tiny eukaryote Ostreococcus provides genomic insights into the paradox of plankton speciation.</title>
        <authorList>
            <person name="Palenik B."/>
            <person name="Grimwood J."/>
            <person name="Aerts A."/>
            <person name="Rouze P."/>
            <person name="Salamov A."/>
            <person name="Putnam N."/>
            <person name="Dupont C."/>
            <person name="Jorgensen R."/>
            <person name="Derelle E."/>
            <person name="Rombauts S."/>
            <person name="Zhou K."/>
            <person name="Otillar R."/>
            <person name="Merchant S.S."/>
            <person name="Podell S."/>
            <person name="Gaasterland T."/>
            <person name="Napoli C."/>
            <person name="Gendler K."/>
            <person name="Manuell A."/>
            <person name="Tai V."/>
            <person name="Vallon O."/>
            <person name="Piganeau G."/>
            <person name="Jancek S."/>
            <person name="Heijde M."/>
            <person name="Jabbari K."/>
            <person name="Bowler C."/>
            <person name="Lohr M."/>
            <person name="Robbens S."/>
            <person name="Werner G."/>
            <person name="Dubchak I."/>
            <person name="Pazour G.J."/>
            <person name="Ren Q."/>
            <person name="Paulsen I."/>
            <person name="Delwiche C."/>
            <person name="Schmutz J."/>
            <person name="Rokhsar D."/>
            <person name="Van de Peer Y."/>
            <person name="Moreau H."/>
            <person name="Grigoriev I.V."/>
        </authorList>
    </citation>
    <scope>NUCLEOTIDE SEQUENCE [LARGE SCALE GENOMIC DNA]</scope>
    <source>
        <strain evidence="5 6">CCE9901</strain>
    </source>
</reference>
<feature type="domain" description="GST C-terminal" evidence="4">
    <location>
        <begin position="185"/>
        <end position="309"/>
    </location>
</feature>
<feature type="binding site" evidence="2">
    <location>
        <position position="90"/>
    </location>
    <ligand>
        <name>glutathione</name>
        <dbReference type="ChEBI" id="CHEBI:57925"/>
    </ligand>
</feature>
<dbReference type="OMA" id="PWANRAI"/>
<feature type="site" description="Lowers pKa of active site Cys" evidence="3">
    <location>
        <position position="309"/>
    </location>
</feature>
<dbReference type="Gene3D" id="3.40.30.10">
    <property type="entry name" value="Glutaredoxin"/>
    <property type="match status" value="1"/>
</dbReference>
<dbReference type="SFLD" id="SFLDS00019">
    <property type="entry name" value="Glutathione_Transferase_(cytos"/>
    <property type="match status" value="1"/>
</dbReference>
<dbReference type="Proteomes" id="UP000001568">
    <property type="component" value="Chromosome 6"/>
</dbReference>
<dbReference type="EMBL" id="CP000586">
    <property type="protein sequence ID" value="ABO96665.1"/>
    <property type="molecule type" value="Genomic_DNA"/>
</dbReference>
<evidence type="ECO:0000256" key="2">
    <source>
        <dbReference type="PIRSR" id="PIRSR015753-2"/>
    </source>
</evidence>
<dbReference type="InterPro" id="IPR036249">
    <property type="entry name" value="Thioredoxin-like_sf"/>
</dbReference>
<dbReference type="Pfam" id="PF13409">
    <property type="entry name" value="GST_N_2"/>
    <property type="match status" value="1"/>
</dbReference>
<sequence length="342" mass="38408">MDRTAVADVSPTGAFARKASTFRNAFDANGAHPPEAHRYVLVVSLACPWATRCLAALRAKGLEDVLDVAVTHPVWGKTRPNDPNDAHAGWRFVKPGTVVTGPSGRGAFEADARCSATACEGAEFVRDLYEICGAPTEQRFTVPLIWDTLRKTIVNNESSEILRELNTKFQDFCSSDAAREVDLYPEHLRPKIDEINQWVYDDINNGVYKCGFAVSQSAYDEAVKNLFSALDRCEELLARSRYIAGDVFTEADVRLFMTLIRFDEVYVVYFKTNKKFIHQYEHMGAYVRELYQMPALRRATDFAHIKQHYFASHPSLNPHAIVPCGPNVDLDAAHGRDGPYPR</sequence>
<dbReference type="AlphaFoldDB" id="A4RYE9"/>
<evidence type="ECO:0000259" key="4">
    <source>
        <dbReference type="PROSITE" id="PS50405"/>
    </source>
</evidence>
<dbReference type="InterPro" id="IPR016639">
    <property type="entry name" value="GST_Omega/GSH"/>
</dbReference>
<feature type="active site" description="Proton donor/acceptor" evidence="1">
    <location>
        <position position="208"/>
    </location>
</feature>
<dbReference type="PANTHER" id="PTHR32419">
    <property type="entry name" value="GLUTATHIONYL-HYDROQUINONE REDUCTASE"/>
    <property type="match status" value="1"/>
</dbReference>
<dbReference type="InterPro" id="IPR047047">
    <property type="entry name" value="GST_Omega-like_C"/>
</dbReference>